<keyword evidence="5" id="KW-1185">Reference proteome</keyword>
<dbReference type="CDD" id="cd04301">
    <property type="entry name" value="NAT_SF"/>
    <property type="match status" value="1"/>
</dbReference>
<protein>
    <submittedName>
        <fullName evidence="4">GNAT family N-acetyltransferase</fullName>
        <ecNumber evidence="4">2.3.-.-</ecNumber>
    </submittedName>
</protein>
<dbReference type="GO" id="GO:0016746">
    <property type="term" value="F:acyltransferase activity"/>
    <property type="evidence" value="ECO:0007669"/>
    <property type="project" value="UniProtKB-KW"/>
</dbReference>
<dbReference type="InterPro" id="IPR050832">
    <property type="entry name" value="Bact_Acetyltransf"/>
</dbReference>
<feature type="domain" description="N-acetyltransferase" evidence="3">
    <location>
        <begin position="1"/>
        <end position="147"/>
    </location>
</feature>
<dbReference type="EMBL" id="JBHTKA010000015">
    <property type="protein sequence ID" value="MFD1003306.1"/>
    <property type="molecule type" value="Genomic_DNA"/>
</dbReference>
<dbReference type="PROSITE" id="PS51186">
    <property type="entry name" value="GNAT"/>
    <property type="match status" value="1"/>
</dbReference>
<keyword evidence="1 4" id="KW-0808">Transferase</keyword>
<dbReference type="InterPro" id="IPR016181">
    <property type="entry name" value="Acyl_CoA_acyltransferase"/>
</dbReference>
<organism evidence="4 5">
    <name type="scientific">Ohtaekwangia kribbensis</name>
    <dbReference type="NCBI Taxonomy" id="688913"/>
    <lineage>
        <taxon>Bacteria</taxon>
        <taxon>Pseudomonadati</taxon>
        <taxon>Bacteroidota</taxon>
        <taxon>Cytophagia</taxon>
        <taxon>Cytophagales</taxon>
        <taxon>Fulvivirgaceae</taxon>
        <taxon>Ohtaekwangia</taxon>
    </lineage>
</organism>
<evidence type="ECO:0000256" key="2">
    <source>
        <dbReference type="ARBA" id="ARBA00023315"/>
    </source>
</evidence>
<name>A0ABW3KDQ0_9BACT</name>
<reference evidence="5" key="1">
    <citation type="journal article" date="2019" name="Int. J. Syst. Evol. Microbiol.">
        <title>The Global Catalogue of Microorganisms (GCM) 10K type strain sequencing project: providing services to taxonomists for standard genome sequencing and annotation.</title>
        <authorList>
            <consortium name="The Broad Institute Genomics Platform"/>
            <consortium name="The Broad Institute Genome Sequencing Center for Infectious Disease"/>
            <person name="Wu L."/>
            <person name="Ma J."/>
        </authorList>
    </citation>
    <scope>NUCLEOTIDE SEQUENCE [LARGE SCALE GENOMIC DNA]</scope>
    <source>
        <strain evidence="5">CCUG 58938</strain>
    </source>
</reference>
<gene>
    <name evidence="4" type="ORF">ACFQ21_28530</name>
</gene>
<keyword evidence="2 4" id="KW-0012">Acyltransferase</keyword>
<sequence length="147" mass="16963">MTIHQATAQDITPLARLFDEYRVFYQYPSDIPGSETFLADRLSSSDSVIYIARATDNTLMGFVQLYPLLSSVRMKRLWLLNDLYVHPSFRGLKVSVKLIDRAKQLTRETKAAALLLETAKSNTIGNKLYHRTDFVLDTDHNYYSWSH</sequence>
<accession>A0ABW3KDQ0</accession>
<dbReference type="Pfam" id="PF00583">
    <property type="entry name" value="Acetyltransf_1"/>
    <property type="match status" value="1"/>
</dbReference>
<comment type="caution">
    <text evidence="4">The sequence shown here is derived from an EMBL/GenBank/DDBJ whole genome shotgun (WGS) entry which is preliminary data.</text>
</comment>
<dbReference type="EC" id="2.3.-.-" evidence="4"/>
<dbReference type="PANTHER" id="PTHR43877:SF2">
    <property type="entry name" value="AMINOALKYLPHOSPHONATE N-ACETYLTRANSFERASE-RELATED"/>
    <property type="match status" value="1"/>
</dbReference>
<dbReference type="PANTHER" id="PTHR43877">
    <property type="entry name" value="AMINOALKYLPHOSPHONATE N-ACETYLTRANSFERASE-RELATED-RELATED"/>
    <property type="match status" value="1"/>
</dbReference>
<evidence type="ECO:0000313" key="4">
    <source>
        <dbReference type="EMBL" id="MFD1003306.1"/>
    </source>
</evidence>
<evidence type="ECO:0000313" key="5">
    <source>
        <dbReference type="Proteomes" id="UP001597112"/>
    </source>
</evidence>
<evidence type="ECO:0000259" key="3">
    <source>
        <dbReference type="PROSITE" id="PS51186"/>
    </source>
</evidence>
<proteinExistence type="predicted"/>
<evidence type="ECO:0000256" key="1">
    <source>
        <dbReference type="ARBA" id="ARBA00022679"/>
    </source>
</evidence>
<dbReference type="Proteomes" id="UP001597112">
    <property type="component" value="Unassembled WGS sequence"/>
</dbReference>
<dbReference type="InterPro" id="IPR000182">
    <property type="entry name" value="GNAT_dom"/>
</dbReference>
<dbReference type="RefSeq" id="WP_377585835.1">
    <property type="nucleotide sequence ID" value="NZ_JBHTKA010000015.1"/>
</dbReference>
<dbReference type="Gene3D" id="3.40.630.30">
    <property type="match status" value="1"/>
</dbReference>
<dbReference type="SUPFAM" id="SSF55729">
    <property type="entry name" value="Acyl-CoA N-acyltransferases (Nat)"/>
    <property type="match status" value="1"/>
</dbReference>